<dbReference type="PANTHER" id="PTHR24126">
    <property type="entry name" value="ANKYRIN REPEAT, PH AND SEC7 DOMAIN CONTAINING PROTEIN SECG-RELATED"/>
    <property type="match status" value="1"/>
</dbReference>
<organism evidence="8 9">
    <name type="scientific">Colletotrichum musicola</name>
    <dbReference type="NCBI Taxonomy" id="2175873"/>
    <lineage>
        <taxon>Eukaryota</taxon>
        <taxon>Fungi</taxon>
        <taxon>Dikarya</taxon>
        <taxon>Ascomycota</taxon>
        <taxon>Pezizomycotina</taxon>
        <taxon>Sordariomycetes</taxon>
        <taxon>Hypocreomycetidae</taxon>
        <taxon>Glomerellales</taxon>
        <taxon>Glomerellaceae</taxon>
        <taxon>Colletotrichum</taxon>
        <taxon>Colletotrichum orchidearum species complex</taxon>
    </lineage>
</organism>
<evidence type="ECO:0008006" key="10">
    <source>
        <dbReference type="Google" id="ProtNLM"/>
    </source>
</evidence>
<feature type="repeat" description="ANK" evidence="6">
    <location>
        <begin position="734"/>
        <end position="766"/>
    </location>
</feature>
<evidence type="ECO:0000256" key="4">
    <source>
        <dbReference type="ARBA" id="ARBA00022833"/>
    </source>
</evidence>
<feature type="repeat" description="ANK" evidence="6">
    <location>
        <begin position="600"/>
        <end position="632"/>
    </location>
</feature>
<dbReference type="Gene3D" id="3.30.60.90">
    <property type="match status" value="1"/>
</dbReference>
<keyword evidence="4" id="KW-0862">Zinc</keyword>
<feature type="compositionally biased region" description="Basic and acidic residues" evidence="7">
    <location>
        <begin position="169"/>
        <end position="185"/>
    </location>
</feature>
<dbReference type="OrthoDB" id="7464126at2759"/>
<name>A0A8H6NNK8_9PEZI</name>
<dbReference type="Proteomes" id="UP000639643">
    <property type="component" value="Unassembled WGS sequence"/>
</dbReference>
<dbReference type="SUPFAM" id="SSF57850">
    <property type="entry name" value="RING/U-box"/>
    <property type="match status" value="1"/>
</dbReference>
<proteinExistence type="predicted"/>
<comment type="caution">
    <text evidence="8">The sequence shown here is derived from an EMBL/GenBank/DDBJ whole genome shotgun (WGS) entry which is preliminary data.</text>
</comment>
<dbReference type="InterPro" id="IPR043145">
    <property type="entry name" value="Znf_ZZ_sf"/>
</dbReference>
<dbReference type="Pfam" id="PF12796">
    <property type="entry name" value="Ank_2"/>
    <property type="match status" value="2"/>
</dbReference>
<keyword evidence="3" id="KW-0863">Zinc-finger</keyword>
<keyword evidence="9" id="KW-1185">Reference proteome</keyword>
<gene>
    <name evidence="8" type="ORF">CMUS01_04180</name>
</gene>
<feature type="repeat" description="ANK" evidence="6">
    <location>
        <begin position="635"/>
        <end position="657"/>
    </location>
</feature>
<keyword evidence="5 6" id="KW-0040">ANK repeat</keyword>
<evidence type="ECO:0000313" key="8">
    <source>
        <dbReference type="EMBL" id="KAF6839673.1"/>
    </source>
</evidence>
<dbReference type="InterPro" id="IPR002110">
    <property type="entry name" value="Ankyrin_rpt"/>
</dbReference>
<sequence>MKPIYQLSSSIAPILSSASQASPVPAVLVPGGITCVLSLTIRVEDFETKVIETLEWMCDEMDLMKEYKHGNRLRADPAVKAYEVKLATDILRFCVRVDKLYYRGGVKTRGSIRFVFKTIYKSFEDRFGDVKTDFQRHLSALEKRRELVNHRILKEMDTKVSDMGNQLRESGDKEHLRERETRNRKEESAGVTKVLIFSRPHYKEISGAFFNSPNIHVDSDANNADMTEFISIEVERINNDPSPEERTDLEEVKKLMLNNAGGNFLWVYFKMKSITDIGCVEDIKNSLQDTTEDLDELYGKEIKKILEHNNPNVRERAQKALLWVTNSFRPLSKDELYEALAVKPGRKRLNKSQRLLRNVSLSTECTDLISEVNGLHQLRHASLKDFLSSELPMPMQYGALQRQAHAVLAETCLRYLNFQHFGSIHVGSSEELSQLKSQYPLLEYAATYWGRHFSEGRGSKNKPLGSLLVEFLDSKLSMKVSLLVSGTPSTIYYQEGQSGGPTPLHLLSIFNLFNVADHMPKVKSFLESKDDLDRTPIECSVLYERREMTRWLLDHYLEQHRSGTGFDQGILPLHNAAARGHMDILPLSINYCKAEEPDVNGLTPLHYAATFDHDDFIKEMVQLYPGLDVKCRNNNGFTPLHSAALNGASSAVKALVEIDPSTMILKEKQSRIPLHLAYWYGHLHCATVLSNPETINAQDDFGATPLRIACRSGYKALVQYLLEQGADINQLDNNGITTMATALENEHLAIATLLLDRGADSRISTRNGTNIFHLTAQYGDKRMLEKVVKLTSSTKQKVESARALLAQGADPTLKDNYGICGLDYIARDAKLTAEFGYLVKPHVTVDSSSLKSSYARVVVDLSRSIIRARTIEMEKNGVSNRFEEVELYEVLKRLSVLTGDSFQKIQIYGVDFTNHHPLGRYCDICRSDVIAPWFSCTSCVDLDLCPTCHDGYITSEPPRTIRKSVTALWKLEDGVYPILRAAEIFRKRGANFLPIAFRLLGRHAVTWIDSRSAGYTRWRYMWSKDATKWDLNKIPGWRFVRLLEKLRNLDWPDGAESDILEAGQKSTAINIYDELVEIFIRFSPCFHQRFDDKDHLKAELFHELIKEYGDHGLPPLEDVCETTELSTWDPSNVAEKPKVEATDDEKYRSEKLETIRTELLEAASAPSVKKTESENAEGQEAAEAIDPEIDVFEVAWKLAHAMLGAQYTQPLVREG</sequence>
<evidence type="ECO:0000256" key="3">
    <source>
        <dbReference type="ARBA" id="ARBA00022771"/>
    </source>
</evidence>
<dbReference type="InterPro" id="IPR036770">
    <property type="entry name" value="Ankyrin_rpt-contain_sf"/>
</dbReference>
<dbReference type="SMART" id="SM00248">
    <property type="entry name" value="ANK"/>
    <property type="match status" value="8"/>
</dbReference>
<evidence type="ECO:0000256" key="7">
    <source>
        <dbReference type="SAM" id="MobiDB-lite"/>
    </source>
</evidence>
<accession>A0A8H6NNK8</accession>
<dbReference type="SUPFAM" id="SSF48403">
    <property type="entry name" value="Ankyrin repeat"/>
    <property type="match status" value="1"/>
</dbReference>
<evidence type="ECO:0000256" key="6">
    <source>
        <dbReference type="PROSITE-ProRule" id="PRU00023"/>
    </source>
</evidence>
<dbReference type="PROSITE" id="PS50088">
    <property type="entry name" value="ANK_REPEAT"/>
    <property type="match status" value="4"/>
</dbReference>
<dbReference type="PRINTS" id="PR01415">
    <property type="entry name" value="ANKYRIN"/>
</dbReference>
<dbReference type="AlphaFoldDB" id="A0A8H6NNK8"/>
<evidence type="ECO:0000313" key="9">
    <source>
        <dbReference type="Proteomes" id="UP000639643"/>
    </source>
</evidence>
<dbReference type="GO" id="GO:0008270">
    <property type="term" value="F:zinc ion binding"/>
    <property type="evidence" value="ECO:0007669"/>
    <property type="project" value="UniProtKB-KW"/>
</dbReference>
<evidence type="ECO:0000256" key="2">
    <source>
        <dbReference type="ARBA" id="ARBA00022737"/>
    </source>
</evidence>
<evidence type="ECO:0000256" key="5">
    <source>
        <dbReference type="ARBA" id="ARBA00023043"/>
    </source>
</evidence>
<feature type="region of interest" description="Disordered" evidence="7">
    <location>
        <begin position="1163"/>
        <end position="1184"/>
    </location>
</feature>
<feature type="region of interest" description="Disordered" evidence="7">
    <location>
        <begin position="162"/>
        <end position="185"/>
    </location>
</feature>
<keyword evidence="1" id="KW-0479">Metal-binding</keyword>
<protein>
    <recommendedName>
        <fullName evidence="10">Ankyrin repeat protein</fullName>
    </recommendedName>
</protein>
<dbReference type="EMBL" id="WIGM01000110">
    <property type="protein sequence ID" value="KAF6839673.1"/>
    <property type="molecule type" value="Genomic_DNA"/>
</dbReference>
<evidence type="ECO:0000256" key="1">
    <source>
        <dbReference type="ARBA" id="ARBA00022723"/>
    </source>
</evidence>
<feature type="repeat" description="ANK" evidence="6">
    <location>
        <begin position="701"/>
        <end position="733"/>
    </location>
</feature>
<dbReference type="Gene3D" id="1.25.40.20">
    <property type="entry name" value="Ankyrin repeat-containing domain"/>
    <property type="match status" value="1"/>
</dbReference>
<dbReference type="PROSITE" id="PS50297">
    <property type="entry name" value="ANK_REP_REGION"/>
    <property type="match status" value="3"/>
</dbReference>
<keyword evidence="2" id="KW-0677">Repeat</keyword>
<reference evidence="8" key="1">
    <citation type="journal article" date="2020" name="Phytopathology">
        <title>Genome Sequence Resources of Colletotrichum truncatum, C. plurivorum, C. musicola, and C. sojae: Four Species Pathogenic to Soybean (Glycine max).</title>
        <authorList>
            <person name="Rogerio F."/>
            <person name="Boufleur T.R."/>
            <person name="Ciampi-Guillardi M."/>
            <person name="Sukno S.A."/>
            <person name="Thon M.R."/>
            <person name="Massola Junior N.S."/>
            <person name="Baroncelli R."/>
        </authorList>
    </citation>
    <scope>NUCLEOTIDE SEQUENCE</scope>
    <source>
        <strain evidence="8">LFN0074</strain>
    </source>
</reference>